<proteinExistence type="predicted"/>
<evidence type="ECO:0000256" key="1">
    <source>
        <dbReference type="SAM" id="Coils"/>
    </source>
</evidence>
<dbReference type="EMBL" id="GEDC01028658">
    <property type="protein sequence ID" value="JAS08640.1"/>
    <property type="molecule type" value="Transcribed_RNA"/>
</dbReference>
<protein>
    <submittedName>
        <fullName evidence="2">Uncharacterized protein</fullName>
    </submittedName>
</protein>
<gene>
    <name evidence="2" type="ORF">g.5736</name>
</gene>
<organism evidence="2">
    <name type="scientific">Clastoptera arizonana</name>
    <name type="common">Arizona spittle bug</name>
    <dbReference type="NCBI Taxonomy" id="38151"/>
    <lineage>
        <taxon>Eukaryota</taxon>
        <taxon>Metazoa</taxon>
        <taxon>Ecdysozoa</taxon>
        <taxon>Arthropoda</taxon>
        <taxon>Hexapoda</taxon>
        <taxon>Insecta</taxon>
        <taxon>Pterygota</taxon>
        <taxon>Neoptera</taxon>
        <taxon>Paraneoptera</taxon>
        <taxon>Hemiptera</taxon>
        <taxon>Auchenorrhyncha</taxon>
        <taxon>Cercopoidea</taxon>
        <taxon>Clastopteridae</taxon>
        <taxon>Clastoptera</taxon>
    </lineage>
</organism>
<name>A0A1B6C5Y6_9HEMI</name>
<evidence type="ECO:0000313" key="2">
    <source>
        <dbReference type="EMBL" id="JAS08640.1"/>
    </source>
</evidence>
<feature type="coiled-coil region" evidence="1">
    <location>
        <begin position="316"/>
        <end position="343"/>
    </location>
</feature>
<sequence>MADEYLSDSVSCYSALSLDSGPNEKLIENKSEKYINSEVTNFFSENDNLKLDLNSLCSSSRTENKLSADISLKNNGQRISKTDNIIKLNCKNAVRSRRRSVSYLEQYIKRNNFKALENNSGCDFLTTRSTSECDIDQSEEPLNNEIYLQNSHHQQPIVDNTFIEIVEIPIQNDLQQSLNIITDNFNNLQIERKPRTNLMDNIDVSDEYFMKDRICKVSINNKLEMLTRRKEYSSAVRQINHKKLSTNQQLKINSNKVNTRSKEKINIDKDNTSNNSKNHFVSKVSLGKRKEFSEKVRKKNRENHLRQKEIVDNTNIGKTQEKIKDIKKQLKSEIKNLNKWDELRVMQRRHEIDKIKTKSILKEYSM</sequence>
<accession>A0A1B6C5Y6</accession>
<dbReference type="AlphaFoldDB" id="A0A1B6C5Y6"/>
<reference evidence="2" key="1">
    <citation type="submission" date="2015-12" db="EMBL/GenBank/DDBJ databases">
        <title>De novo transcriptome assembly of four potential Pierce s Disease insect vectors from Arizona vineyards.</title>
        <authorList>
            <person name="Tassone E.E."/>
        </authorList>
    </citation>
    <scope>NUCLEOTIDE SEQUENCE</scope>
</reference>
<keyword evidence="1" id="KW-0175">Coiled coil</keyword>